<evidence type="ECO:0000313" key="1">
    <source>
        <dbReference type="EMBL" id="KIL63141.1"/>
    </source>
</evidence>
<reference evidence="1 2" key="1">
    <citation type="submission" date="2014-04" db="EMBL/GenBank/DDBJ databases">
        <title>Evolutionary Origins and Diversification of the Mycorrhizal Mutualists.</title>
        <authorList>
            <consortium name="DOE Joint Genome Institute"/>
            <consortium name="Mycorrhizal Genomics Consortium"/>
            <person name="Kohler A."/>
            <person name="Kuo A."/>
            <person name="Nagy L.G."/>
            <person name="Floudas D."/>
            <person name="Copeland A."/>
            <person name="Barry K.W."/>
            <person name="Cichocki N."/>
            <person name="Veneault-Fourrey C."/>
            <person name="LaButti K."/>
            <person name="Lindquist E.A."/>
            <person name="Lipzen A."/>
            <person name="Lundell T."/>
            <person name="Morin E."/>
            <person name="Murat C."/>
            <person name="Riley R."/>
            <person name="Ohm R."/>
            <person name="Sun H."/>
            <person name="Tunlid A."/>
            <person name="Henrissat B."/>
            <person name="Grigoriev I.V."/>
            <person name="Hibbett D.S."/>
            <person name="Martin F."/>
        </authorList>
    </citation>
    <scope>NUCLEOTIDE SEQUENCE [LARGE SCALE GENOMIC DNA]</scope>
    <source>
        <strain evidence="1 2">Koide BX008</strain>
    </source>
</reference>
<dbReference type="Proteomes" id="UP000054549">
    <property type="component" value="Unassembled WGS sequence"/>
</dbReference>
<protein>
    <submittedName>
        <fullName evidence="1">Uncharacterized protein</fullName>
    </submittedName>
</protein>
<name>A0A0C2X1W6_AMAMK</name>
<evidence type="ECO:0000313" key="2">
    <source>
        <dbReference type="Proteomes" id="UP000054549"/>
    </source>
</evidence>
<dbReference type="InParanoid" id="A0A0C2X1W6"/>
<gene>
    <name evidence="1" type="ORF">M378DRAFT_164834</name>
</gene>
<accession>A0A0C2X1W6</accession>
<dbReference type="EMBL" id="KN818262">
    <property type="protein sequence ID" value="KIL63141.1"/>
    <property type="molecule type" value="Genomic_DNA"/>
</dbReference>
<keyword evidence="2" id="KW-1185">Reference proteome</keyword>
<dbReference type="AlphaFoldDB" id="A0A0C2X1W6"/>
<proteinExistence type="predicted"/>
<sequence length="53" mass="5587">MRSGFCYLTGVCIDPSSFEKAGPPSPRSSAVGWESNSEGKLAAARVVDLTLQL</sequence>
<organism evidence="1 2">
    <name type="scientific">Amanita muscaria (strain Koide BX008)</name>
    <dbReference type="NCBI Taxonomy" id="946122"/>
    <lineage>
        <taxon>Eukaryota</taxon>
        <taxon>Fungi</taxon>
        <taxon>Dikarya</taxon>
        <taxon>Basidiomycota</taxon>
        <taxon>Agaricomycotina</taxon>
        <taxon>Agaricomycetes</taxon>
        <taxon>Agaricomycetidae</taxon>
        <taxon>Agaricales</taxon>
        <taxon>Pluteineae</taxon>
        <taxon>Amanitaceae</taxon>
        <taxon>Amanita</taxon>
    </lineage>
</organism>
<dbReference type="HOGENOM" id="CLU_3068161_0_0_1"/>